<dbReference type="PANTHER" id="PTHR35400:SF3">
    <property type="entry name" value="SLL1072 PROTEIN"/>
    <property type="match status" value="1"/>
</dbReference>
<organism evidence="2 3">
    <name type="scientific">Paractinoplanes tereljensis</name>
    <dbReference type="NCBI Taxonomy" id="571912"/>
    <lineage>
        <taxon>Bacteria</taxon>
        <taxon>Bacillati</taxon>
        <taxon>Actinomycetota</taxon>
        <taxon>Actinomycetes</taxon>
        <taxon>Micromonosporales</taxon>
        <taxon>Micromonosporaceae</taxon>
        <taxon>Paractinoplanes</taxon>
    </lineage>
</organism>
<dbReference type="SUPFAM" id="SSF52980">
    <property type="entry name" value="Restriction endonuclease-like"/>
    <property type="match status" value="1"/>
</dbReference>
<dbReference type="RefSeq" id="WP_203809101.1">
    <property type="nucleotide sequence ID" value="NZ_BOMY01000033.1"/>
</dbReference>
<gene>
    <name evidence="2" type="ORF">Ate02nite_47260</name>
</gene>
<dbReference type="PANTHER" id="PTHR35400">
    <property type="entry name" value="SLR1083 PROTEIN"/>
    <property type="match status" value="1"/>
</dbReference>
<feature type="domain" description="Putative restriction endonuclease" evidence="1">
    <location>
        <begin position="17"/>
        <end position="182"/>
    </location>
</feature>
<dbReference type="Gene3D" id="3.90.1570.10">
    <property type="entry name" value="tt1808, chain A"/>
    <property type="match status" value="1"/>
</dbReference>
<dbReference type="Pfam" id="PF05685">
    <property type="entry name" value="Uma2"/>
    <property type="match status" value="1"/>
</dbReference>
<dbReference type="InterPro" id="IPR012296">
    <property type="entry name" value="Nuclease_put_TT1808"/>
</dbReference>
<keyword evidence="3" id="KW-1185">Reference proteome</keyword>
<proteinExistence type="predicted"/>
<sequence length="190" mass="20736">MTFNHVVFDHVPPWTEDEYLALDETTSLVELVRGALWVSPSPNDGFHQEVLGQLVGVLRTAAANTEFEAVGRVNARLAPDTITNPDFVVATKAGRGTLVVDAANIRLIGEITTPDSALIDRSFKPHLYAAAGIEWFLLVELDYATYSAALRLHRLATDHYVKHAAAKPGQSLKLDDPFSCEIDAAALVRT</sequence>
<name>A0A919TTS0_9ACTN</name>
<evidence type="ECO:0000313" key="2">
    <source>
        <dbReference type="EMBL" id="GIF21996.1"/>
    </source>
</evidence>
<evidence type="ECO:0000313" key="3">
    <source>
        <dbReference type="Proteomes" id="UP000623608"/>
    </source>
</evidence>
<dbReference type="InterPro" id="IPR011335">
    <property type="entry name" value="Restrct_endonuc-II-like"/>
</dbReference>
<dbReference type="AlphaFoldDB" id="A0A919TTS0"/>
<protein>
    <recommendedName>
        <fullName evidence="1">Putative restriction endonuclease domain-containing protein</fullName>
    </recommendedName>
</protein>
<reference evidence="2" key="1">
    <citation type="submission" date="2021-01" db="EMBL/GenBank/DDBJ databases">
        <title>Whole genome shotgun sequence of Actinoplanes tereljensis NBRC 105297.</title>
        <authorList>
            <person name="Komaki H."/>
            <person name="Tamura T."/>
        </authorList>
    </citation>
    <scope>NUCLEOTIDE SEQUENCE</scope>
    <source>
        <strain evidence="2">NBRC 105297</strain>
    </source>
</reference>
<dbReference type="InterPro" id="IPR008538">
    <property type="entry name" value="Uma2"/>
</dbReference>
<comment type="caution">
    <text evidence="2">The sequence shown here is derived from an EMBL/GenBank/DDBJ whole genome shotgun (WGS) entry which is preliminary data.</text>
</comment>
<evidence type="ECO:0000259" key="1">
    <source>
        <dbReference type="Pfam" id="PF05685"/>
    </source>
</evidence>
<accession>A0A919TTS0</accession>
<dbReference type="EMBL" id="BOMY01000033">
    <property type="protein sequence ID" value="GIF21996.1"/>
    <property type="molecule type" value="Genomic_DNA"/>
</dbReference>
<dbReference type="Proteomes" id="UP000623608">
    <property type="component" value="Unassembled WGS sequence"/>
</dbReference>
<dbReference type="CDD" id="cd06260">
    <property type="entry name" value="DUF820-like"/>
    <property type="match status" value="1"/>
</dbReference>